<evidence type="ECO:0000313" key="5">
    <source>
        <dbReference type="Proteomes" id="UP000242715"/>
    </source>
</evidence>
<dbReference type="InterPro" id="IPR008906">
    <property type="entry name" value="HATC_C_dom"/>
</dbReference>
<keyword evidence="5" id="KW-1185">Reference proteome</keyword>
<evidence type="ECO:0000313" key="4">
    <source>
        <dbReference type="EMBL" id="GAU49294.1"/>
    </source>
</evidence>
<dbReference type="AlphaFoldDB" id="A0A2Z6NYW4"/>
<evidence type="ECO:0000256" key="1">
    <source>
        <dbReference type="ARBA" id="ARBA00023125"/>
    </source>
</evidence>
<organism evidence="4 5">
    <name type="scientific">Trifolium subterraneum</name>
    <name type="common">Subterranean clover</name>
    <dbReference type="NCBI Taxonomy" id="3900"/>
    <lineage>
        <taxon>Eukaryota</taxon>
        <taxon>Viridiplantae</taxon>
        <taxon>Streptophyta</taxon>
        <taxon>Embryophyta</taxon>
        <taxon>Tracheophyta</taxon>
        <taxon>Spermatophyta</taxon>
        <taxon>Magnoliopsida</taxon>
        <taxon>eudicotyledons</taxon>
        <taxon>Gunneridae</taxon>
        <taxon>Pentapetalae</taxon>
        <taxon>rosids</taxon>
        <taxon>fabids</taxon>
        <taxon>Fabales</taxon>
        <taxon>Fabaceae</taxon>
        <taxon>Papilionoideae</taxon>
        <taxon>50 kb inversion clade</taxon>
        <taxon>NPAAA clade</taxon>
        <taxon>Hologalegina</taxon>
        <taxon>IRL clade</taxon>
        <taxon>Trifolieae</taxon>
        <taxon>Trifolium</taxon>
    </lineage>
</organism>
<dbReference type="OrthoDB" id="1412951at2759"/>
<dbReference type="Pfam" id="PF14223">
    <property type="entry name" value="Retrotran_gag_2"/>
    <property type="match status" value="1"/>
</dbReference>
<dbReference type="Pfam" id="PF14372">
    <property type="entry name" value="hAT-like_RNase-H"/>
    <property type="match status" value="1"/>
</dbReference>
<sequence length="574" mass="65487">MYDSLCSNYDGNRQVQNAKARLLVQQYELFAMKPEEDIQTMFSRFQTLVSNLRILKKSYTTSDHVWKILNSLTDKWRPKVTAIEEAKDLETITLESLISNLKSHEMVLNADAVKKKETSVALTLTKKSSKALKAKTLEGDTIAKKIEEVLRDWGIRKVSTITVDNTSANDVAVGLLKRKIRTMNGLMRDGSFFHMRCNAHILNLIVSDGLKEKDLSISSIRTAVRFIKSSSHRAGKFKECIGFAGITCKKGVSLDVSTRWNSTYLMLESAEKFQLAFEKLDEEELSYRDYFGDVGPPISYDWDIGRAFATFLKLFYEATLVFSSSQEVSIHSAFHQIADIHCELQEACLDLNSVFASVCKEMVEKYNKYWGNVTNMNKLLYLGVILDPRFKMRIIEWKFKDMYEGRAQFGTDLLASIEVALTNLYNWYKQEYDKKFPKASPMVIDPVVDTTVRTGRYSRKAKEKAFDEHLEDENAVIQNNELQVHIPCLIYYGQRHSCYTVSTVASESAFSTRGRVIETFRSSLKPAMTEALICAQQWLKPTMTSFKDLNLVEEVELSKEIINGGTQPSRDGCP</sequence>
<dbReference type="SUPFAM" id="SSF53098">
    <property type="entry name" value="Ribonuclease H-like"/>
    <property type="match status" value="1"/>
</dbReference>
<proteinExistence type="predicted"/>
<dbReference type="Proteomes" id="UP000242715">
    <property type="component" value="Unassembled WGS sequence"/>
</dbReference>
<name>A0A2Z6NYW4_TRISU</name>
<gene>
    <name evidence="4" type="ORF">TSUD_89190</name>
</gene>
<dbReference type="GO" id="GO:0046983">
    <property type="term" value="F:protein dimerization activity"/>
    <property type="evidence" value="ECO:0007669"/>
    <property type="project" value="InterPro"/>
</dbReference>
<protein>
    <recommendedName>
        <fullName evidence="6">hAT-like transposase RNase-H fold domain-containing protein</fullName>
    </recommendedName>
</protein>
<dbReference type="InterPro" id="IPR052035">
    <property type="entry name" value="ZnF_BED_domain_contain"/>
</dbReference>
<evidence type="ECO:0008006" key="6">
    <source>
        <dbReference type="Google" id="ProtNLM"/>
    </source>
</evidence>
<dbReference type="EMBL" id="DF974543">
    <property type="protein sequence ID" value="GAU49294.1"/>
    <property type="molecule type" value="Genomic_DNA"/>
</dbReference>
<dbReference type="GO" id="GO:0003677">
    <property type="term" value="F:DNA binding"/>
    <property type="evidence" value="ECO:0007669"/>
    <property type="project" value="UniProtKB-KW"/>
</dbReference>
<accession>A0A2Z6NYW4</accession>
<evidence type="ECO:0000259" key="2">
    <source>
        <dbReference type="Pfam" id="PF05699"/>
    </source>
</evidence>
<reference evidence="5" key="1">
    <citation type="journal article" date="2017" name="Front. Plant Sci.">
        <title>Climate Clever Clovers: New Paradigm to Reduce the Environmental Footprint of Ruminants by Breeding Low Methanogenic Forages Utilizing Haplotype Variation.</title>
        <authorList>
            <person name="Kaur P."/>
            <person name="Appels R."/>
            <person name="Bayer P.E."/>
            <person name="Keeble-Gagnere G."/>
            <person name="Wang J."/>
            <person name="Hirakawa H."/>
            <person name="Shirasawa K."/>
            <person name="Vercoe P."/>
            <person name="Stefanova K."/>
            <person name="Durmic Z."/>
            <person name="Nichols P."/>
            <person name="Revell C."/>
            <person name="Isobe S.N."/>
            <person name="Edwards D."/>
            <person name="Erskine W."/>
        </authorList>
    </citation>
    <scope>NUCLEOTIDE SEQUENCE [LARGE SCALE GENOMIC DNA]</scope>
    <source>
        <strain evidence="5">cv. Daliak</strain>
    </source>
</reference>
<feature type="domain" description="HAT C-terminal dimerisation" evidence="2">
    <location>
        <begin position="486"/>
        <end position="539"/>
    </location>
</feature>
<dbReference type="InterPro" id="IPR012337">
    <property type="entry name" value="RNaseH-like_sf"/>
</dbReference>
<keyword evidence="1" id="KW-0238">DNA-binding</keyword>
<dbReference type="PANTHER" id="PTHR46481">
    <property type="entry name" value="ZINC FINGER BED DOMAIN-CONTAINING PROTEIN 4"/>
    <property type="match status" value="1"/>
</dbReference>
<evidence type="ECO:0000259" key="3">
    <source>
        <dbReference type="Pfam" id="PF14372"/>
    </source>
</evidence>
<dbReference type="InterPro" id="IPR025525">
    <property type="entry name" value="hAT-like_transposase_RNase-H"/>
</dbReference>
<feature type="domain" description="hAT-like transposase RNase-H fold" evidence="3">
    <location>
        <begin position="323"/>
        <end position="428"/>
    </location>
</feature>
<dbReference type="PANTHER" id="PTHR46481:SF2">
    <property type="entry name" value="BED-TYPE DOMAIN-CONTAINING PROTEIN"/>
    <property type="match status" value="1"/>
</dbReference>
<dbReference type="Pfam" id="PF05699">
    <property type="entry name" value="Dimer_Tnp_hAT"/>
    <property type="match status" value="1"/>
</dbReference>